<feature type="domain" description="Peptidase M14" evidence="20">
    <location>
        <begin position="371"/>
        <end position="673"/>
    </location>
</feature>
<accession>A0A194QSZ7</accession>
<name>A0A194QSZ7_PAPMA</name>
<feature type="binding site" evidence="15">
    <location>
        <position position="755"/>
    </location>
    <ligand>
        <name>Na(+)</name>
        <dbReference type="ChEBI" id="CHEBI:29101"/>
        <label>1</label>
    </ligand>
</feature>
<feature type="transmembrane region" description="Helical" evidence="19">
    <location>
        <begin position="1382"/>
        <end position="1402"/>
    </location>
</feature>
<keyword evidence="9 15" id="KW-0915">Sodium</keyword>
<evidence type="ECO:0000259" key="20">
    <source>
        <dbReference type="PROSITE" id="PS52035"/>
    </source>
</evidence>
<feature type="transmembrane region" description="Helical" evidence="19">
    <location>
        <begin position="1763"/>
        <end position="1781"/>
    </location>
</feature>
<comment type="function">
    <text evidence="14">Unusual broad substrate spectrum amino acid:sodium cotransporter that promotes absorption of the D isomers of essential amino acids. Neutral amino acids are the preferred substrates, especially methionine and phenylalanine.</text>
</comment>
<evidence type="ECO:0000256" key="5">
    <source>
        <dbReference type="ARBA" id="ARBA00022692"/>
    </source>
</evidence>
<evidence type="ECO:0000256" key="2">
    <source>
        <dbReference type="ARBA" id="ARBA00005988"/>
    </source>
</evidence>
<feature type="transmembrane region" description="Helical" evidence="19">
    <location>
        <begin position="1434"/>
        <end position="1455"/>
    </location>
</feature>
<keyword evidence="5 17" id="KW-0812">Transmembrane</keyword>
<feature type="binding site" evidence="15">
    <location>
        <position position="759"/>
    </location>
    <ligand>
        <name>Na(+)</name>
        <dbReference type="ChEBI" id="CHEBI:29101"/>
        <label>1</label>
    </ligand>
</feature>
<feature type="transmembrane region" description="Helical" evidence="19">
    <location>
        <begin position="906"/>
        <end position="925"/>
    </location>
</feature>
<feature type="transmembrane region" description="Helical" evidence="19">
    <location>
        <begin position="1190"/>
        <end position="1209"/>
    </location>
</feature>
<evidence type="ECO:0000256" key="18">
    <source>
        <dbReference type="SAM" id="MobiDB-lite"/>
    </source>
</evidence>
<sequence>MVIAVFRHKRAHKEYTRWRPNQLSTEEFIVKVLDDDIPTTTAKEVVAVNILATKRDEAKIIVGGAVVPSPTSQFTDVGVSVSRKSTYSPKAHIRNDPPFPQYKYGVLPQRDESPPAGPQFVARSPSLLSRQYAPITPVVFTQRSPATYLTPPIVDRRTPPGTWMKPSRTAPFSDVEEPSRTSIFEHEFVNFHPFDDEDLKSNPIYVSRSSYLPSTIPERTTPQYNIYNVDENTIVDTPTLTTEGVPKTIEKVEEDKEFDPTYGMMFYSEEDNENVKSEHKAYKDELELQTNETRDETIFTTELIRNVSIENLEHQEPDISSELEIQFENKTNFVSNVTQTDTEFSVEIFEAPVIVKHNCSLLQLRPLNFKSPRTLPEIVMQLKRWAETSPVAKIADITSGNYTLMENPIYMMIIDDPSSGQIVSAKQTVMVIAGIQGRDHQAVSAALYVLYQLIERTEEHSDLLAKYRFWIVPVFNPDGYDYSITFPQRREWTKNLRQTWETGSAKSLCGSFGLRCSIKPCYGVNLDRNFEYQWIPPEELRAEHPCGELYAGARQLSEAETLALTRYLHAQRVPLHTFVAFKEGDVLRASRAASAAYGISGRPYVAGQTSQFLRKYLSLYAGGIEDWVDGHLGIDNTYTVMMFRPTDSFNSKYVTERVVHEAYAALDTLLLHSMEPALNAPVSENQMNEGFDPSPETLPPVTNGFDKKSMTAVPDKMNKPIEEGKEKVDVEDDQPERAMWGNQLEFLMSCIATSVGLGNVWRFPFVAYQNGGGAFLIPYIIVLILIGKPMYYLEGVLGQFSSRNSIKVWSMTPAMKGTGYAQALGCGYILSYYVSIIALCLYYLSMSFQSTLPWATCDPEWSNCVPSELTENVVLTEDSKSSAELYFIKTVLQQSDGIEGGLGAPIWYLTLCLLASWVIIFLIVARGVKSSGKAAYFLALFPYVVMIILLISTSILPGAGNGILFFITPQWDKLLELDVWYAAVTQVFFSLSVCTGAIIMFSSYNGFRQNVYRDAMIVTTLDTFTSLLSGITIFGILGNLAYVLNQEVKDVVGSAGTGLAFISYPDAIAKTFQPQLFSVLFFLMMTVLGVGSAVALLSTINTVLLDSFPRVPTIIMSALSCSGGFLIGLVYVTPGGQYILEMVDHYGGTFLILFCAIAEVIGVFWFYGLENLCLDIEFMLGIKTSVYWRFCWGLITPAMMIVVFVYALATSNELVFGVDYYYPVAGTVAGYLMLFVGVAFVPIGIAAVMFKNRTGNFVETLKQSFRPKSTWGPRSTITRNEWALFKKDAMAERENLQDSQNNSAKDDDGGQWNNGYDATPEIADQLKSDIESKKPENKNTNATPERPKWDNQLEFLMSCIATSVGLGNVWRFPFVAYQNGGGAFLIPYIIILLIIGKSMYYLETVLGQFSNSNCVKIWALSPAMKGTGYVQALSAVYVLSYYVSIIALCFFYLAMSFQSPLPWALCDESWLNCVPSGEAVNMSSIQGNPVSSAELYFTQTVLRQSDGIHDGIGVPLWDLTLCLLASWIIIFVIVARGVKSSGKASYFLALFPYVVMIILLIRSVTLPGAANGILFFVTPDWNKILEIRVWYAAVTQVFFSLSVCSGALIMFSSYNGFRQNVYRDSMIVTTLDTFTSLISGITIFGVLGNLAYELNYDDVSQVIGAGGTSLAFISYPDAIAKSPVVPQLFAVLFFLMMAVLGVGSGVALLSTVNTILLDAFPRIPTLYMAAISCTVGFLVGLVYVTPGGQYILELVDHYGGTFMRLFAAIIETIGVFWIYGLENLCTDIEFMLGLKTSFYWRICWAILTPFIMIAVFFYALVSTGTLTFGDDYYYPKAAYIAGDLMQYLGIALVPLFIAHALWKYRSNNVIETVKAAFSKKPTYGPQEPELFEEWKQFRREVKYERQQMRKNWLQHIGLSLTGGYRRGKPVIKPK</sequence>
<evidence type="ECO:0000256" key="13">
    <source>
        <dbReference type="ARBA" id="ARBA00023201"/>
    </source>
</evidence>
<feature type="transmembrane region" description="Helical" evidence="19">
    <location>
        <begin position="1353"/>
        <end position="1370"/>
    </location>
</feature>
<evidence type="ECO:0000313" key="21">
    <source>
        <dbReference type="EMBL" id="KPJ08125.1"/>
    </source>
</evidence>
<dbReference type="SUPFAM" id="SSF161070">
    <property type="entry name" value="SNF-like"/>
    <property type="match status" value="2"/>
</dbReference>
<dbReference type="GO" id="GO:0005886">
    <property type="term" value="C:plasma membrane"/>
    <property type="evidence" value="ECO:0007669"/>
    <property type="project" value="TreeGrafter"/>
</dbReference>
<gene>
    <name evidence="21" type="ORF">RR48_12864</name>
</gene>
<feature type="binding site" evidence="15">
    <location>
        <position position="990"/>
    </location>
    <ligand>
        <name>Na(+)</name>
        <dbReference type="ChEBI" id="CHEBI:29101"/>
        <label>1</label>
    </ligand>
</feature>
<proteinExistence type="inferred from homology"/>
<dbReference type="Pfam" id="PF00246">
    <property type="entry name" value="Peptidase_M14"/>
    <property type="match status" value="1"/>
</dbReference>
<evidence type="ECO:0000256" key="17">
    <source>
        <dbReference type="RuleBase" id="RU003732"/>
    </source>
</evidence>
<dbReference type="GO" id="GO:0089718">
    <property type="term" value="P:amino acid import across plasma membrane"/>
    <property type="evidence" value="ECO:0007669"/>
    <property type="project" value="TreeGrafter"/>
</dbReference>
<feature type="transmembrane region" description="Helical" evidence="19">
    <location>
        <begin position="819"/>
        <end position="844"/>
    </location>
</feature>
<dbReference type="EMBL" id="KQ461155">
    <property type="protein sequence ID" value="KPJ08125.1"/>
    <property type="molecule type" value="Genomic_DNA"/>
</dbReference>
<dbReference type="PRINTS" id="PR00176">
    <property type="entry name" value="NANEUSMPORT"/>
</dbReference>
<evidence type="ECO:0000256" key="7">
    <source>
        <dbReference type="ARBA" id="ARBA00022970"/>
    </source>
</evidence>
<keyword evidence="22" id="KW-1185">Reference proteome</keyword>
<evidence type="ECO:0000256" key="14">
    <source>
        <dbReference type="ARBA" id="ARBA00037785"/>
    </source>
</evidence>
<comment type="similarity">
    <text evidence="3 17">Belongs to the sodium:neurotransmitter symporter (SNF) (TC 2.A.22) family.</text>
</comment>
<comment type="similarity">
    <text evidence="2 16">Belongs to the peptidase M14 family.</text>
</comment>
<keyword evidence="4 17" id="KW-0813">Transport</keyword>
<feature type="transmembrane region" description="Helical" evidence="19">
    <location>
        <begin position="1547"/>
        <end position="1577"/>
    </location>
</feature>
<dbReference type="InterPro" id="IPR037272">
    <property type="entry name" value="SNS_sf"/>
</dbReference>
<dbReference type="SMART" id="SM00631">
    <property type="entry name" value="Zn_pept"/>
    <property type="match status" value="1"/>
</dbReference>
<dbReference type="CDD" id="cd10324">
    <property type="entry name" value="SLC6sbd"/>
    <property type="match status" value="2"/>
</dbReference>
<dbReference type="Proteomes" id="UP000053240">
    <property type="component" value="Unassembled WGS sequence"/>
</dbReference>
<dbReference type="GO" id="GO:0005283">
    <property type="term" value="F:amino acid:sodium symporter activity"/>
    <property type="evidence" value="ECO:0007669"/>
    <property type="project" value="TreeGrafter"/>
</dbReference>
<feature type="transmembrane region" description="Helical" evidence="19">
    <location>
        <begin position="1802"/>
        <end position="1824"/>
    </location>
</feature>
<feature type="transmembrane region" description="Helical" evidence="19">
    <location>
        <begin position="1111"/>
        <end position="1133"/>
    </location>
</feature>
<evidence type="ECO:0000256" key="1">
    <source>
        <dbReference type="ARBA" id="ARBA00004141"/>
    </source>
</evidence>
<feature type="transmembrane region" description="Helical" evidence="19">
    <location>
        <begin position="937"/>
        <end position="959"/>
    </location>
</feature>
<keyword evidence="7" id="KW-0029">Amino-acid transport</keyword>
<evidence type="ECO:0000256" key="16">
    <source>
        <dbReference type="PROSITE-ProRule" id="PRU01379"/>
    </source>
</evidence>
<keyword evidence="15" id="KW-0479">Metal-binding</keyword>
<protein>
    <recommendedName>
        <fullName evidence="17">Transporter</fullName>
    </recommendedName>
</protein>
<keyword evidence="13" id="KW-0739">Sodium transport</keyword>
<evidence type="ECO:0000256" key="3">
    <source>
        <dbReference type="ARBA" id="ARBA00006459"/>
    </source>
</evidence>
<dbReference type="PANTHER" id="PTHR11616:SF321">
    <property type="entry name" value="SODIUM-DEPENDENT NUTRIENT AMINO ACID TRANSPORTER 1-RELATED"/>
    <property type="match status" value="1"/>
</dbReference>
<feature type="transmembrane region" description="Helical" evidence="19">
    <location>
        <begin position="776"/>
        <end position="798"/>
    </location>
</feature>
<feature type="transmembrane region" description="Helical" evidence="19">
    <location>
        <begin position="1724"/>
        <end position="1743"/>
    </location>
</feature>
<feature type="transmembrane region" description="Helical" evidence="19">
    <location>
        <begin position="1589"/>
        <end position="1614"/>
    </location>
</feature>
<dbReference type="InParanoid" id="A0A194QSZ7"/>
<dbReference type="SUPFAM" id="SSF53187">
    <property type="entry name" value="Zn-dependent exopeptidases"/>
    <property type="match status" value="1"/>
</dbReference>
<dbReference type="GO" id="GO:0015179">
    <property type="term" value="F:L-amino acid transmembrane transporter activity"/>
    <property type="evidence" value="ECO:0007669"/>
    <property type="project" value="TreeGrafter"/>
</dbReference>
<feature type="transmembrane region" description="Helical" evidence="19">
    <location>
        <begin position="1626"/>
        <end position="1647"/>
    </location>
</feature>
<feature type="transmembrane region" description="Helical" evidence="19">
    <location>
        <begin position="1516"/>
        <end position="1535"/>
    </location>
</feature>
<dbReference type="PROSITE" id="PS00610">
    <property type="entry name" value="NA_NEUROTRAN_SYMP_1"/>
    <property type="match status" value="2"/>
</dbReference>
<feature type="transmembrane region" description="Helical" evidence="19">
    <location>
        <begin position="1844"/>
        <end position="1862"/>
    </location>
</feature>
<feature type="transmembrane region" description="Helical" evidence="19">
    <location>
        <begin position="1076"/>
        <end position="1099"/>
    </location>
</feature>
<dbReference type="PANTHER" id="PTHR11616">
    <property type="entry name" value="SODIUM/CHLORIDE DEPENDENT TRANSPORTER"/>
    <property type="match status" value="1"/>
</dbReference>
<organism evidence="21 22">
    <name type="scientific">Papilio machaon</name>
    <name type="common">Old World swallowtail butterfly</name>
    <dbReference type="NCBI Taxonomy" id="76193"/>
    <lineage>
        <taxon>Eukaryota</taxon>
        <taxon>Metazoa</taxon>
        <taxon>Ecdysozoa</taxon>
        <taxon>Arthropoda</taxon>
        <taxon>Hexapoda</taxon>
        <taxon>Insecta</taxon>
        <taxon>Pterygota</taxon>
        <taxon>Neoptera</taxon>
        <taxon>Endopterygota</taxon>
        <taxon>Lepidoptera</taxon>
        <taxon>Glossata</taxon>
        <taxon>Ditrysia</taxon>
        <taxon>Papilionoidea</taxon>
        <taxon>Papilionidae</taxon>
        <taxon>Papilioninae</taxon>
        <taxon>Papilio</taxon>
    </lineage>
</organism>
<keyword evidence="11 19" id="KW-0472">Membrane</keyword>
<feature type="region of interest" description="Disordered" evidence="18">
    <location>
        <begin position="1295"/>
        <end position="1314"/>
    </location>
</feature>
<dbReference type="Pfam" id="PF00209">
    <property type="entry name" value="SNF"/>
    <property type="match status" value="2"/>
</dbReference>
<evidence type="ECO:0000256" key="19">
    <source>
        <dbReference type="SAM" id="Phobius"/>
    </source>
</evidence>
<feature type="transmembrane region" description="Helical" evidence="19">
    <location>
        <begin position="1023"/>
        <end position="1044"/>
    </location>
</feature>
<dbReference type="InterPro" id="IPR000834">
    <property type="entry name" value="Peptidase_M14"/>
</dbReference>
<dbReference type="PROSITE" id="PS52035">
    <property type="entry name" value="PEPTIDASE_M14"/>
    <property type="match status" value="1"/>
</dbReference>
<keyword evidence="6 17" id="KW-0769">Symport</keyword>
<evidence type="ECO:0000256" key="4">
    <source>
        <dbReference type="ARBA" id="ARBA00022448"/>
    </source>
</evidence>
<dbReference type="GO" id="GO:0008270">
    <property type="term" value="F:zinc ion binding"/>
    <property type="evidence" value="ECO:0007669"/>
    <property type="project" value="InterPro"/>
</dbReference>
<feature type="binding site" evidence="15">
    <location>
        <position position="1088"/>
    </location>
    <ligand>
        <name>Na(+)</name>
        <dbReference type="ChEBI" id="CHEBI:29101"/>
        <label>1</label>
    </ligand>
</feature>
<keyword evidence="12" id="KW-0325">Glycoprotein</keyword>
<dbReference type="InterPro" id="IPR000175">
    <property type="entry name" value="Na/ntran_symport"/>
</dbReference>
<dbReference type="PROSITE" id="PS00754">
    <property type="entry name" value="NA_NEUROTRAN_SYMP_2"/>
    <property type="match status" value="1"/>
</dbReference>
<reference evidence="21 22" key="1">
    <citation type="journal article" date="2015" name="Nat. Commun.">
        <title>Outbred genome sequencing and CRISPR/Cas9 gene editing in butterflies.</title>
        <authorList>
            <person name="Li X."/>
            <person name="Fan D."/>
            <person name="Zhang W."/>
            <person name="Liu G."/>
            <person name="Zhang L."/>
            <person name="Zhao L."/>
            <person name="Fang X."/>
            <person name="Chen L."/>
            <person name="Dong Y."/>
            <person name="Chen Y."/>
            <person name="Ding Y."/>
            <person name="Zhao R."/>
            <person name="Feng M."/>
            <person name="Zhu Y."/>
            <person name="Feng Y."/>
            <person name="Jiang X."/>
            <person name="Zhu D."/>
            <person name="Xiang H."/>
            <person name="Feng X."/>
            <person name="Li S."/>
            <person name="Wang J."/>
            <person name="Zhang G."/>
            <person name="Kronforst M.R."/>
            <person name="Wang W."/>
        </authorList>
    </citation>
    <scope>NUCLEOTIDE SEQUENCE [LARGE SCALE GENOMIC DNA]</scope>
    <source>
        <strain evidence="21">Ya'a_city_454_Pm</strain>
        <tissue evidence="21">Whole body</tissue>
    </source>
</reference>
<evidence type="ECO:0000256" key="11">
    <source>
        <dbReference type="ARBA" id="ARBA00023136"/>
    </source>
</evidence>
<evidence type="ECO:0000256" key="8">
    <source>
        <dbReference type="ARBA" id="ARBA00022989"/>
    </source>
</evidence>
<feature type="transmembrane region" description="Helical" evidence="19">
    <location>
        <begin position="1229"/>
        <end position="1250"/>
    </location>
</feature>
<comment type="caution">
    <text evidence="16">Lacks conserved residue(s) required for the propagation of feature annotation.</text>
</comment>
<evidence type="ECO:0000313" key="22">
    <source>
        <dbReference type="Proteomes" id="UP000053240"/>
    </source>
</evidence>
<dbReference type="GO" id="GO:0004181">
    <property type="term" value="F:metallocarboxypeptidase activity"/>
    <property type="evidence" value="ECO:0007669"/>
    <property type="project" value="InterPro"/>
</dbReference>
<comment type="subcellular location">
    <subcellularLocation>
        <location evidence="1">Membrane</location>
        <topology evidence="1">Multi-pass membrane protein</topology>
    </subcellularLocation>
</comment>
<dbReference type="Gene3D" id="3.40.630.10">
    <property type="entry name" value="Zn peptidases"/>
    <property type="match status" value="1"/>
</dbReference>
<evidence type="ECO:0000256" key="10">
    <source>
        <dbReference type="ARBA" id="ARBA00023065"/>
    </source>
</evidence>
<evidence type="ECO:0000256" key="12">
    <source>
        <dbReference type="ARBA" id="ARBA00023180"/>
    </source>
</evidence>
<feature type="binding site" evidence="15">
    <location>
        <position position="1092"/>
    </location>
    <ligand>
        <name>Na(+)</name>
        <dbReference type="ChEBI" id="CHEBI:29101"/>
        <label>1</label>
    </ligand>
</feature>
<feature type="transmembrane region" description="Helical" evidence="19">
    <location>
        <begin position="1688"/>
        <end position="1712"/>
    </location>
</feature>
<evidence type="ECO:0000256" key="9">
    <source>
        <dbReference type="ARBA" id="ARBA00023053"/>
    </source>
</evidence>
<keyword evidence="10" id="KW-0406">Ion transport</keyword>
<evidence type="ECO:0000256" key="6">
    <source>
        <dbReference type="ARBA" id="ARBA00022847"/>
    </source>
</evidence>
<feature type="region of interest" description="Disordered" evidence="18">
    <location>
        <begin position="150"/>
        <end position="176"/>
    </location>
</feature>
<dbReference type="GO" id="GO:0006508">
    <property type="term" value="P:proteolysis"/>
    <property type="evidence" value="ECO:0007669"/>
    <property type="project" value="InterPro"/>
</dbReference>
<evidence type="ECO:0000256" key="15">
    <source>
        <dbReference type="PIRSR" id="PIRSR600175-1"/>
    </source>
</evidence>
<feature type="transmembrane region" description="Helical" evidence="19">
    <location>
        <begin position="979"/>
        <end position="1002"/>
    </location>
</feature>
<keyword evidence="8 19" id="KW-1133">Transmembrane helix</keyword>
<feature type="transmembrane region" description="Helical" evidence="19">
    <location>
        <begin position="1145"/>
        <end position="1169"/>
    </location>
</feature>
<dbReference type="PROSITE" id="PS50267">
    <property type="entry name" value="NA_NEUROTRAN_SYMP_3"/>
    <property type="match status" value="2"/>
</dbReference>